<feature type="region of interest" description="Disordered" evidence="1">
    <location>
        <begin position="1"/>
        <end position="20"/>
    </location>
</feature>
<gene>
    <name evidence="2" type="ORF">LR48_Vigan05g023300</name>
</gene>
<evidence type="ECO:0000256" key="1">
    <source>
        <dbReference type="SAM" id="MobiDB-lite"/>
    </source>
</evidence>
<dbReference type="Proteomes" id="UP000053144">
    <property type="component" value="Chromosome 5"/>
</dbReference>
<dbReference type="Gramene" id="KOM42629">
    <property type="protein sequence ID" value="KOM42629"/>
    <property type="gene ID" value="LR48_Vigan05g023300"/>
</dbReference>
<name>A0A0L9UJ95_PHAAN</name>
<evidence type="ECO:0000313" key="2">
    <source>
        <dbReference type="EMBL" id="KOM42629.1"/>
    </source>
</evidence>
<evidence type="ECO:0000313" key="3">
    <source>
        <dbReference type="Proteomes" id="UP000053144"/>
    </source>
</evidence>
<organism evidence="2 3">
    <name type="scientific">Phaseolus angularis</name>
    <name type="common">Azuki bean</name>
    <name type="synonym">Vigna angularis</name>
    <dbReference type="NCBI Taxonomy" id="3914"/>
    <lineage>
        <taxon>Eukaryota</taxon>
        <taxon>Viridiplantae</taxon>
        <taxon>Streptophyta</taxon>
        <taxon>Embryophyta</taxon>
        <taxon>Tracheophyta</taxon>
        <taxon>Spermatophyta</taxon>
        <taxon>Magnoliopsida</taxon>
        <taxon>eudicotyledons</taxon>
        <taxon>Gunneridae</taxon>
        <taxon>Pentapetalae</taxon>
        <taxon>rosids</taxon>
        <taxon>fabids</taxon>
        <taxon>Fabales</taxon>
        <taxon>Fabaceae</taxon>
        <taxon>Papilionoideae</taxon>
        <taxon>50 kb inversion clade</taxon>
        <taxon>NPAAA clade</taxon>
        <taxon>indigoferoid/millettioid clade</taxon>
        <taxon>Phaseoleae</taxon>
        <taxon>Vigna</taxon>
    </lineage>
</organism>
<reference evidence="3" key="1">
    <citation type="journal article" date="2015" name="Proc. Natl. Acad. Sci. U.S.A.">
        <title>Genome sequencing of adzuki bean (Vigna angularis) provides insight into high starch and low fat accumulation and domestication.</title>
        <authorList>
            <person name="Yang K."/>
            <person name="Tian Z."/>
            <person name="Chen C."/>
            <person name="Luo L."/>
            <person name="Zhao B."/>
            <person name="Wang Z."/>
            <person name="Yu L."/>
            <person name="Li Y."/>
            <person name="Sun Y."/>
            <person name="Li W."/>
            <person name="Chen Y."/>
            <person name="Li Y."/>
            <person name="Zhang Y."/>
            <person name="Ai D."/>
            <person name="Zhao J."/>
            <person name="Shang C."/>
            <person name="Ma Y."/>
            <person name="Wu B."/>
            <person name="Wang M."/>
            <person name="Gao L."/>
            <person name="Sun D."/>
            <person name="Zhang P."/>
            <person name="Guo F."/>
            <person name="Wang W."/>
            <person name="Li Y."/>
            <person name="Wang J."/>
            <person name="Varshney R.K."/>
            <person name="Wang J."/>
            <person name="Ling H.Q."/>
            <person name="Wan P."/>
        </authorList>
    </citation>
    <scope>NUCLEOTIDE SEQUENCE</scope>
    <source>
        <strain evidence="3">cv. Jingnong 6</strain>
    </source>
</reference>
<feature type="compositionally biased region" description="Gly residues" evidence="1">
    <location>
        <begin position="1"/>
        <end position="10"/>
    </location>
</feature>
<dbReference type="AlphaFoldDB" id="A0A0L9UJ95"/>
<protein>
    <submittedName>
        <fullName evidence="2">Uncharacterized protein</fullName>
    </submittedName>
</protein>
<sequence length="75" mass="8556">MDYKPNGGGKVPDLATRGKRRMPAMLPVTMVVADNGEVTPQLCDERAINVELWQLSTRRRLRKVQTKIFFHTDSN</sequence>
<accession>A0A0L9UJ95</accession>
<dbReference type="EMBL" id="CM003375">
    <property type="protein sequence ID" value="KOM42629.1"/>
    <property type="molecule type" value="Genomic_DNA"/>
</dbReference>
<proteinExistence type="predicted"/>